<dbReference type="Proteomes" id="UP000187203">
    <property type="component" value="Unassembled WGS sequence"/>
</dbReference>
<dbReference type="InterPro" id="IPR054722">
    <property type="entry name" value="PolX-like_BBD"/>
</dbReference>
<dbReference type="Pfam" id="PF22936">
    <property type="entry name" value="Pol_BBD"/>
    <property type="match status" value="1"/>
</dbReference>
<dbReference type="EMBL" id="AWUE01019858">
    <property type="protein sequence ID" value="OMO71233.1"/>
    <property type="molecule type" value="Genomic_DNA"/>
</dbReference>
<evidence type="ECO:0000259" key="1">
    <source>
        <dbReference type="Pfam" id="PF22936"/>
    </source>
</evidence>
<evidence type="ECO:0000313" key="3">
    <source>
        <dbReference type="Proteomes" id="UP000187203"/>
    </source>
</evidence>
<proteinExistence type="predicted"/>
<dbReference type="OrthoDB" id="1909174at2759"/>
<feature type="domain" description="Retrovirus-related Pol polyprotein from transposon TNT 1-94-like beta-barrel" evidence="1">
    <location>
        <begin position="123"/>
        <end position="191"/>
    </location>
</feature>
<dbReference type="AlphaFoldDB" id="A0A1R3HLR2"/>
<comment type="caution">
    <text evidence="2">The sequence shown here is derived from an EMBL/GenBank/DDBJ whole genome shotgun (WGS) entry which is preliminary data.</text>
</comment>
<evidence type="ECO:0000313" key="2">
    <source>
        <dbReference type="EMBL" id="OMO71233.1"/>
    </source>
</evidence>
<organism evidence="2 3">
    <name type="scientific">Corchorus olitorius</name>
    <dbReference type="NCBI Taxonomy" id="93759"/>
    <lineage>
        <taxon>Eukaryota</taxon>
        <taxon>Viridiplantae</taxon>
        <taxon>Streptophyta</taxon>
        <taxon>Embryophyta</taxon>
        <taxon>Tracheophyta</taxon>
        <taxon>Spermatophyta</taxon>
        <taxon>Magnoliopsida</taxon>
        <taxon>eudicotyledons</taxon>
        <taxon>Gunneridae</taxon>
        <taxon>Pentapetalae</taxon>
        <taxon>rosids</taxon>
        <taxon>malvids</taxon>
        <taxon>Malvales</taxon>
        <taxon>Malvaceae</taxon>
        <taxon>Grewioideae</taxon>
        <taxon>Apeibeae</taxon>
        <taxon>Corchorus</taxon>
    </lineage>
</organism>
<name>A0A1R3HLR2_9ROSI</name>
<sequence length="191" mass="21686">MPEHLRVMSLMIRNIIGAGVDFSDEQQVLTMIRSLPNPEWSQMKLLMTHSKNIKTFNDMSRHLELEAEGLETSKVVALVGLAGKQGASKKKPKHKWVKIHASPKSIYTFVCAHVLVAQLFPDWIVDTCANEHVVRDRDGFVDYPPVLASTQYVILGNETREDVLEMGSYQLRMSSGRMLLLHDILYAPEIR</sequence>
<accession>A0A1R3HLR2</accession>
<reference evidence="3" key="1">
    <citation type="submission" date="2013-09" db="EMBL/GenBank/DDBJ databases">
        <title>Corchorus olitorius genome sequencing.</title>
        <authorList>
            <person name="Alam M."/>
            <person name="Haque M.S."/>
            <person name="Islam M.S."/>
            <person name="Emdad E.M."/>
            <person name="Islam M.M."/>
            <person name="Ahmed B."/>
            <person name="Halim A."/>
            <person name="Hossen Q.M.M."/>
            <person name="Hossain M.Z."/>
            <person name="Ahmed R."/>
            <person name="Khan M.M."/>
            <person name="Islam R."/>
            <person name="Rashid M.M."/>
            <person name="Khan S.A."/>
            <person name="Rahman M.S."/>
            <person name="Alam M."/>
            <person name="Yahiya A.S."/>
            <person name="Khan M.S."/>
            <person name="Azam M.S."/>
            <person name="Haque T."/>
            <person name="Lashkar M.Z.H."/>
            <person name="Akhand A.I."/>
            <person name="Morshed G."/>
            <person name="Roy S."/>
            <person name="Uddin K.S."/>
            <person name="Rabeya T."/>
            <person name="Hossain A.S."/>
            <person name="Chowdhury A."/>
            <person name="Snigdha A.R."/>
            <person name="Mortoza M.S."/>
            <person name="Matin S.A."/>
            <person name="Hoque S.M.E."/>
            <person name="Islam M.K."/>
            <person name="Roy D.K."/>
            <person name="Haider R."/>
            <person name="Moosa M.M."/>
            <person name="Elias S.M."/>
            <person name="Hasan A.M."/>
            <person name="Jahan S."/>
            <person name="Shafiuddin M."/>
            <person name="Mahmood N."/>
            <person name="Shommy N.S."/>
        </authorList>
    </citation>
    <scope>NUCLEOTIDE SEQUENCE [LARGE SCALE GENOMIC DNA]</scope>
    <source>
        <strain evidence="3">cv. O-4</strain>
    </source>
</reference>
<gene>
    <name evidence="2" type="ORF">COLO4_28342</name>
</gene>
<protein>
    <recommendedName>
        <fullName evidence="1">Retrovirus-related Pol polyprotein from transposon TNT 1-94-like beta-barrel domain-containing protein</fullName>
    </recommendedName>
</protein>
<keyword evidence="3" id="KW-1185">Reference proteome</keyword>